<keyword evidence="1" id="KW-0175">Coiled coil</keyword>
<dbReference type="EMBL" id="JAWDGP010002985">
    <property type="protein sequence ID" value="KAK3778201.1"/>
    <property type="molecule type" value="Genomic_DNA"/>
</dbReference>
<sequence>MRELSKVDLMCSVYGDTALTETYSEFWISFITANTIWVSSVETDFSSRVSRLVDRVSSILLSDSPDTSSDVAQSLAEMERTLDDMRAELDQMNVSKTVSAESGHREEQPVSCERAMGFDRSQVYPPYIILNQTPIDRQILCNTQTDGGG</sequence>
<comment type="caution">
    <text evidence="2">The sequence shown here is derived from an EMBL/GenBank/DDBJ whole genome shotgun (WGS) entry which is preliminary data.</text>
</comment>
<proteinExistence type="predicted"/>
<keyword evidence="3" id="KW-1185">Reference proteome</keyword>
<feature type="coiled-coil region" evidence="1">
    <location>
        <begin position="68"/>
        <end position="95"/>
    </location>
</feature>
<dbReference type="Proteomes" id="UP001283361">
    <property type="component" value="Unassembled WGS sequence"/>
</dbReference>
<evidence type="ECO:0000313" key="3">
    <source>
        <dbReference type="Proteomes" id="UP001283361"/>
    </source>
</evidence>
<reference evidence="2" key="1">
    <citation type="journal article" date="2023" name="G3 (Bethesda)">
        <title>A reference genome for the long-term kleptoplast-retaining sea slug Elysia crispata morphotype clarki.</title>
        <authorList>
            <person name="Eastman K.E."/>
            <person name="Pendleton A.L."/>
            <person name="Shaikh M.A."/>
            <person name="Suttiyut T."/>
            <person name="Ogas R."/>
            <person name="Tomko P."/>
            <person name="Gavelis G."/>
            <person name="Widhalm J.R."/>
            <person name="Wisecaver J.H."/>
        </authorList>
    </citation>
    <scope>NUCLEOTIDE SEQUENCE</scope>
    <source>
        <strain evidence="2">ECLA1</strain>
    </source>
</reference>
<evidence type="ECO:0000256" key="1">
    <source>
        <dbReference type="SAM" id="Coils"/>
    </source>
</evidence>
<organism evidence="2 3">
    <name type="scientific">Elysia crispata</name>
    <name type="common">lettuce slug</name>
    <dbReference type="NCBI Taxonomy" id="231223"/>
    <lineage>
        <taxon>Eukaryota</taxon>
        <taxon>Metazoa</taxon>
        <taxon>Spiralia</taxon>
        <taxon>Lophotrochozoa</taxon>
        <taxon>Mollusca</taxon>
        <taxon>Gastropoda</taxon>
        <taxon>Heterobranchia</taxon>
        <taxon>Euthyneura</taxon>
        <taxon>Panpulmonata</taxon>
        <taxon>Sacoglossa</taxon>
        <taxon>Placobranchoidea</taxon>
        <taxon>Plakobranchidae</taxon>
        <taxon>Elysia</taxon>
    </lineage>
</organism>
<dbReference type="AlphaFoldDB" id="A0AAE1DPD5"/>
<protein>
    <submittedName>
        <fullName evidence="2">Uncharacterized protein</fullName>
    </submittedName>
</protein>
<accession>A0AAE1DPD5</accession>
<gene>
    <name evidence="2" type="ORF">RRG08_046669</name>
</gene>
<evidence type="ECO:0000313" key="2">
    <source>
        <dbReference type="EMBL" id="KAK3778201.1"/>
    </source>
</evidence>
<name>A0AAE1DPD5_9GAST</name>